<dbReference type="PROSITE" id="PS51409">
    <property type="entry name" value="ARGINASE_2"/>
    <property type="match status" value="1"/>
</dbReference>
<keyword evidence="2 4" id="KW-0479">Metal-binding</keyword>
<evidence type="ECO:0000256" key="2">
    <source>
        <dbReference type="ARBA" id="ARBA00022723"/>
    </source>
</evidence>
<gene>
    <name evidence="6" type="ORF">BKD89_01110</name>
</gene>
<reference evidence="6 7" key="1">
    <citation type="submission" date="2016-10" db="EMBL/GenBank/DDBJ databases">
        <title>Complete genome of the TMA-utilizing, human hosted archaeon Methanomethylophilus alvus Gen. nov, sp. nov., strain Mx-05, derived from a pure culture.</title>
        <authorList>
            <person name="Brugere J.-F."/>
            <person name="Ben Hania W."/>
            <person name="Chaudhary P.P."/>
            <person name="Gaci N."/>
            <person name="Borrel G."/>
            <person name="Cao Van Tuat L."/>
            <person name="Fardeau M.-L."/>
            <person name="Harris H.M.B."/>
            <person name="O'Toole P.W."/>
            <person name="Ollivier B."/>
        </authorList>
    </citation>
    <scope>NUCLEOTIDE SEQUENCE [LARGE SCALE GENOMIC DNA]</scope>
    <source>
        <strain evidence="6 7">Mx-05</strain>
    </source>
</reference>
<feature type="binding site" evidence="4">
    <location>
        <position position="214"/>
    </location>
    <ligand>
        <name>Mn(2+)</name>
        <dbReference type="ChEBI" id="CHEBI:29035"/>
        <label>1</label>
    </ligand>
</feature>
<feature type="binding site" evidence="4">
    <location>
        <position position="129"/>
    </location>
    <ligand>
        <name>Mn(2+)</name>
        <dbReference type="ChEBI" id="CHEBI:29035"/>
        <label>1</label>
    </ligand>
</feature>
<evidence type="ECO:0000313" key="7">
    <source>
        <dbReference type="Proteomes" id="UP000273278"/>
    </source>
</evidence>
<dbReference type="SUPFAM" id="SSF52768">
    <property type="entry name" value="Arginase/deacetylase"/>
    <property type="match status" value="1"/>
</dbReference>
<evidence type="ECO:0000256" key="4">
    <source>
        <dbReference type="PIRSR" id="PIRSR036979-1"/>
    </source>
</evidence>
<dbReference type="PANTHER" id="PTHR11358">
    <property type="entry name" value="ARGINASE/AGMATINASE"/>
    <property type="match status" value="1"/>
</dbReference>
<dbReference type="NCBIfam" id="TIGR01230">
    <property type="entry name" value="agmatinase"/>
    <property type="match status" value="1"/>
</dbReference>
<protein>
    <submittedName>
        <fullName evidence="6">Agmatinase</fullName>
    </submittedName>
</protein>
<name>A0A3G3IFV7_9ARCH</name>
<evidence type="ECO:0000256" key="5">
    <source>
        <dbReference type="RuleBase" id="RU003684"/>
    </source>
</evidence>
<evidence type="ECO:0000256" key="3">
    <source>
        <dbReference type="ARBA" id="ARBA00022801"/>
    </source>
</evidence>
<dbReference type="InterPro" id="IPR006035">
    <property type="entry name" value="Ureohydrolase"/>
</dbReference>
<accession>A0A3G3IFV7</accession>
<organism evidence="6 7">
    <name type="scientific">Methanomethylophilus alvi</name>
    <dbReference type="NCBI Taxonomy" id="1291540"/>
    <lineage>
        <taxon>Archaea</taxon>
        <taxon>Methanobacteriati</taxon>
        <taxon>Thermoplasmatota</taxon>
        <taxon>Thermoplasmata</taxon>
        <taxon>Methanomassiliicoccales</taxon>
        <taxon>Methanomethylophilaceae</taxon>
        <taxon>Methanomethylophilus</taxon>
    </lineage>
</organism>
<feature type="binding site" evidence="4">
    <location>
        <position position="131"/>
    </location>
    <ligand>
        <name>Mn(2+)</name>
        <dbReference type="ChEBI" id="CHEBI:29035"/>
        <label>1</label>
    </ligand>
</feature>
<comment type="similarity">
    <text evidence="1">Belongs to the arginase family. Agmatinase subfamily.</text>
</comment>
<dbReference type="PANTHER" id="PTHR11358:SF26">
    <property type="entry name" value="GUANIDINO ACID HYDROLASE, MITOCHONDRIAL"/>
    <property type="match status" value="1"/>
</dbReference>
<dbReference type="InterPro" id="IPR020855">
    <property type="entry name" value="Ureohydrolase_Mn_BS"/>
</dbReference>
<feature type="binding site" evidence="4">
    <location>
        <position position="106"/>
    </location>
    <ligand>
        <name>Mn(2+)</name>
        <dbReference type="ChEBI" id="CHEBI:29035"/>
        <label>1</label>
    </ligand>
</feature>
<keyword evidence="3 5" id="KW-0378">Hydrolase</keyword>
<feature type="binding site" evidence="4">
    <location>
        <position position="127"/>
    </location>
    <ligand>
        <name>Mn(2+)</name>
        <dbReference type="ChEBI" id="CHEBI:29035"/>
        <label>1</label>
    </ligand>
</feature>
<dbReference type="Pfam" id="PF00491">
    <property type="entry name" value="Arginase"/>
    <property type="match status" value="1"/>
</dbReference>
<dbReference type="RefSeq" id="WP_048097689.1">
    <property type="nucleotide sequence ID" value="NZ_CAYARL010000008.1"/>
</dbReference>
<dbReference type="InterPro" id="IPR023696">
    <property type="entry name" value="Ureohydrolase_dom_sf"/>
</dbReference>
<dbReference type="GeneID" id="41321025"/>
<dbReference type="CDD" id="cd11593">
    <property type="entry name" value="Agmatinase-like_2"/>
    <property type="match status" value="1"/>
</dbReference>
<dbReference type="InterPro" id="IPR005925">
    <property type="entry name" value="Agmatinase-rel"/>
</dbReference>
<dbReference type="GO" id="GO:0046872">
    <property type="term" value="F:metal ion binding"/>
    <property type="evidence" value="ECO:0007669"/>
    <property type="project" value="UniProtKB-KW"/>
</dbReference>
<evidence type="ECO:0000313" key="6">
    <source>
        <dbReference type="EMBL" id="AYQ54422.1"/>
    </source>
</evidence>
<dbReference type="Gene3D" id="3.40.800.10">
    <property type="entry name" value="Ureohydrolase domain"/>
    <property type="match status" value="1"/>
</dbReference>
<dbReference type="PIRSF" id="PIRSF036979">
    <property type="entry name" value="Arginase"/>
    <property type="match status" value="1"/>
</dbReference>
<evidence type="ECO:0000256" key="1">
    <source>
        <dbReference type="ARBA" id="ARBA00009227"/>
    </source>
</evidence>
<proteinExistence type="inferred from homology"/>
<dbReference type="Proteomes" id="UP000273278">
    <property type="component" value="Chromosome"/>
</dbReference>
<dbReference type="GO" id="GO:0033389">
    <property type="term" value="P:putrescine biosynthetic process from arginine, via agmatine"/>
    <property type="evidence" value="ECO:0007669"/>
    <property type="project" value="TreeGrafter"/>
</dbReference>
<comment type="cofactor">
    <cofactor evidence="4">
        <name>Mn(2+)</name>
        <dbReference type="ChEBI" id="CHEBI:29035"/>
    </cofactor>
    <text evidence="4">Binds 2 manganese ions per subunit.</text>
</comment>
<sequence length="287" mass="31251">MVYGVTYADADAEYNDADAVIFGVPYDHTASFKAGAREAPTAVRRASYNFEEFHFEHGLDQNQPVVCDYGNCDDFILPEDMIEEVKFAVGPCIREGKFPIVIGGEHSATIPVIQSFDSKKIALMTIDAHLDSRDEYMGTPNSHACVTRRAADHIGIENCCAVGVRAIGREELERDDVIPHVTAFEVFDHGIEWAVKKALDGFKADKVYLSIDIDGIDPAYAPGTGTPEPFGLTPYDVKKAINLVGDRLAGFDVMEICPPADPSGITSVLGARLINEALAVLGKNLRQ</sequence>
<keyword evidence="4" id="KW-0464">Manganese</keyword>
<dbReference type="EMBL" id="CP017686">
    <property type="protein sequence ID" value="AYQ54422.1"/>
    <property type="molecule type" value="Genomic_DNA"/>
</dbReference>
<dbReference type="AlphaFoldDB" id="A0A3G3IFV7"/>
<dbReference type="PROSITE" id="PS01053">
    <property type="entry name" value="ARGINASE_1"/>
    <property type="match status" value="1"/>
</dbReference>
<feature type="binding site" evidence="4">
    <location>
        <position position="212"/>
    </location>
    <ligand>
        <name>Mn(2+)</name>
        <dbReference type="ChEBI" id="CHEBI:29035"/>
        <label>1</label>
    </ligand>
</feature>
<dbReference type="GO" id="GO:0008783">
    <property type="term" value="F:agmatinase activity"/>
    <property type="evidence" value="ECO:0007669"/>
    <property type="project" value="TreeGrafter"/>
</dbReference>